<dbReference type="InterPro" id="IPR014756">
    <property type="entry name" value="Ig_E-set"/>
</dbReference>
<dbReference type="Pfam" id="PF07250">
    <property type="entry name" value="Glyoxal_oxid_N"/>
    <property type="match status" value="1"/>
</dbReference>
<comment type="caution">
    <text evidence="4">The sequence shown here is derived from an EMBL/GenBank/DDBJ whole genome shotgun (WGS) entry which is preliminary data.</text>
</comment>
<dbReference type="Gene3D" id="2.130.10.80">
    <property type="entry name" value="Galactose oxidase/kelch, beta-propeller"/>
    <property type="match status" value="1"/>
</dbReference>
<dbReference type="PANTHER" id="PTHR32208:SF21">
    <property type="entry name" value="LOW QUALITY PROTEIN: ALDEHYDE OXIDASE GLOX-LIKE"/>
    <property type="match status" value="1"/>
</dbReference>
<dbReference type="Proteomes" id="UP001596422">
    <property type="component" value="Unassembled WGS sequence"/>
</dbReference>
<organism evidence="4 5">
    <name type="scientific">Marinobacterium aestuariivivens</name>
    <dbReference type="NCBI Taxonomy" id="1698799"/>
    <lineage>
        <taxon>Bacteria</taxon>
        <taxon>Pseudomonadati</taxon>
        <taxon>Pseudomonadota</taxon>
        <taxon>Gammaproteobacteria</taxon>
        <taxon>Oceanospirillales</taxon>
        <taxon>Oceanospirillaceae</taxon>
        <taxon>Marinobacterium</taxon>
    </lineage>
</organism>
<dbReference type="PANTHER" id="PTHR32208">
    <property type="entry name" value="SECRETED PROTEIN-RELATED"/>
    <property type="match status" value="1"/>
</dbReference>
<evidence type="ECO:0000313" key="4">
    <source>
        <dbReference type="EMBL" id="MFC6673268.1"/>
    </source>
</evidence>
<dbReference type="InterPro" id="IPR011043">
    <property type="entry name" value="Gal_Oxase/kelch_b-propeller"/>
</dbReference>
<evidence type="ECO:0000259" key="2">
    <source>
        <dbReference type="Pfam" id="PF07250"/>
    </source>
</evidence>
<accession>A0ABW2A714</accession>
<dbReference type="SUPFAM" id="SSF81296">
    <property type="entry name" value="E set domains"/>
    <property type="match status" value="1"/>
</dbReference>
<dbReference type="Pfam" id="PF09118">
    <property type="entry name" value="GO-like_E_set"/>
    <property type="match status" value="1"/>
</dbReference>
<evidence type="ECO:0000313" key="5">
    <source>
        <dbReference type="Proteomes" id="UP001596422"/>
    </source>
</evidence>
<dbReference type="Gene3D" id="2.60.40.10">
    <property type="entry name" value="Immunoglobulins"/>
    <property type="match status" value="1"/>
</dbReference>
<dbReference type="RefSeq" id="WP_379911640.1">
    <property type="nucleotide sequence ID" value="NZ_JBHSWE010000001.1"/>
</dbReference>
<protein>
    <submittedName>
        <fullName evidence="4">Galactose oxidase-like domain-containing protein</fullName>
    </submittedName>
</protein>
<keyword evidence="1" id="KW-0732">Signal</keyword>
<dbReference type="InterPro" id="IPR037293">
    <property type="entry name" value="Gal_Oxidase_central_sf"/>
</dbReference>
<dbReference type="InterPro" id="IPR013783">
    <property type="entry name" value="Ig-like_fold"/>
</dbReference>
<keyword evidence="5" id="KW-1185">Reference proteome</keyword>
<name>A0ABW2A714_9GAMM</name>
<dbReference type="InterPro" id="IPR009880">
    <property type="entry name" value="Glyoxal_oxidase_N"/>
</dbReference>
<reference evidence="5" key="1">
    <citation type="journal article" date="2019" name="Int. J. Syst. Evol. Microbiol.">
        <title>The Global Catalogue of Microorganisms (GCM) 10K type strain sequencing project: providing services to taxonomists for standard genome sequencing and annotation.</title>
        <authorList>
            <consortium name="The Broad Institute Genomics Platform"/>
            <consortium name="The Broad Institute Genome Sequencing Center for Infectious Disease"/>
            <person name="Wu L."/>
            <person name="Ma J."/>
        </authorList>
    </citation>
    <scope>NUCLEOTIDE SEQUENCE [LARGE SCALE GENOMIC DNA]</scope>
    <source>
        <strain evidence="5">NBRC 111756</strain>
    </source>
</reference>
<dbReference type="EMBL" id="JBHSWE010000001">
    <property type="protein sequence ID" value="MFC6673268.1"/>
    <property type="molecule type" value="Genomic_DNA"/>
</dbReference>
<evidence type="ECO:0000259" key="3">
    <source>
        <dbReference type="Pfam" id="PF09118"/>
    </source>
</evidence>
<dbReference type="CDD" id="cd02851">
    <property type="entry name" value="E_set_GO_C"/>
    <property type="match status" value="1"/>
</dbReference>
<gene>
    <name evidence="4" type="ORF">ACFQDL_26645</name>
</gene>
<feature type="domain" description="Galactose oxidase-like Early set" evidence="3">
    <location>
        <begin position="195"/>
        <end position="289"/>
    </location>
</feature>
<proteinExistence type="predicted"/>
<dbReference type="InterPro" id="IPR015202">
    <property type="entry name" value="GO-like_E_set"/>
</dbReference>
<dbReference type="SUPFAM" id="SSF50965">
    <property type="entry name" value="Galactose oxidase, central domain"/>
    <property type="match status" value="1"/>
</dbReference>
<evidence type="ECO:0000256" key="1">
    <source>
        <dbReference type="ARBA" id="ARBA00022729"/>
    </source>
</evidence>
<feature type="domain" description="Glyoxal oxidase N-terminal" evidence="2">
    <location>
        <begin position="4"/>
        <end position="181"/>
    </location>
</feature>
<sequence>MDHHQYYPWTYLLPDGRLFIAGPHDPPHRFTIEPIGGLETFPTIAGNRSTGGEKGTSVLLPLRPPDYAPRVLVLGGNTVPARNTAELIDLSEPMPAWQSLPNLNQERAEQVNSVLLPDGRVLVVGGANAVPGGGPVELLDSESPMAGFTLGPVMTYHRGYHSAAILLADGSVLVGGDPNSSVFERYRPGYFDQPRPVIDNAPANVAYGGTFGVDSADADDILTVHLLFPGAVTHGFNMTQRVVECSFSAGAGSLQVDAPPDGNVAPPGHYLLFIINDQRVPSEGRWITIG</sequence>